<keyword evidence="2" id="KW-1133">Transmembrane helix</keyword>
<evidence type="ECO:0000313" key="5">
    <source>
        <dbReference type="Proteomes" id="UP000199614"/>
    </source>
</evidence>
<dbReference type="SMART" id="SM00267">
    <property type="entry name" value="GGDEF"/>
    <property type="match status" value="1"/>
</dbReference>
<dbReference type="CDD" id="cd01949">
    <property type="entry name" value="GGDEF"/>
    <property type="match status" value="1"/>
</dbReference>
<dbReference type="EMBL" id="FOUY01000002">
    <property type="protein sequence ID" value="SFM72034.1"/>
    <property type="molecule type" value="Genomic_DNA"/>
</dbReference>
<evidence type="ECO:0000259" key="3">
    <source>
        <dbReference type="PROSITE" id="PS50887"/>
    </source>
</evidence>
<keyword evidence="5" id="KW-1185">Reference proteome</keyword>
<gene>
    <name evidence="4" type="ORF">SAMN05216207_1002123</name>
</gene>
<feature type="transmembrane region" description="Helical" evidence="2">
    <location>
        <begin position="144"/>
        <end position="163"/>
    </location>
</feature>
<dbReference type="SUPFAM" id="SSF55073">
    <property type="entry name" value="Nucleotide cyclase"/>
    <property type="match status" value="1"/>
</dbReference>
<dbReference type="InterPro" id="IPR050469">
    <property type="entry name" value="Diguanylate_Cyclase"/>
</dbReference>
<feature type="transmembrane region" description="Helical" evidence="2">
    <location>
        <begin position="21"/>
        <end position="44"/>
    </location>
</feature>
<dbReference type="PROSITE" id="PS50887">
    <property type="entry name" value="GGDEF"/>
    <property type="match status" value="1"/>
</dbReference>
<feature type="transmembrane region" description="Helical" evidence="2">
    <location>
        <begin position="175"/>
        <end position="200"/>
    </location>
</feature>
<feature type="domain" description="GGDEF" evidence="3">
    <location>
        <begin position="294"/>
        <end position="449"/>
    </location>
</feature>
<dbReference type="OrthoDB" id="23692at2"/>
<proteinExistence type="predicted"/>
<dbReference type="InterPro" id="IPR029787">
    <property type="entry name" value="Nucleotide_cyclase"/>
</dbReference>
<organism evidence="4 5">
    <name type="scientific">Pseudonocardia ammonioxydans</name>
    <dbReference type="NCBI Taxonomy" id="260086"/>
    <lineage>
        <taxon>Bacteria</taxon>
        <taxon>Bacillati</taxon>
        <taxon>Actinomycetota</taxon>
        <taxon>Actinomycetes</taxon>
        <taxon>Pseudonocardiales</taxon>
        <taxon>Pseudonocardiaceae</taxon>
        <taxon>Pseudonocardia</taxon>
    </lineage>
</organism>
<feature type="region of interest" description="Disordered" evidence="1">
    <location>
        <begin position="444"/>
        <end position="471"/>
    </location>
</feature>
<evidence type="ECO:0000256" key="2">
    <source>
        <dbReference type="SAM" id="Phobius"/>
    </source>
</evidence>
<feature type="transmembrane region" description="Helical" evidence="2">
    <location>
        <begin position="220"/>
        <end position="251"/>
    </location>
</feature>
<feature type="transmembrane region" description="Helical" evidence="2">
    <location>
        <begin position="64"/>
        <end position="82"/>
    </location>
</feature>
<evidence type="ECO:0000313" key="4">
    <source>
        <dbReference type="EMBL" id="SFM72034.1"/>
    </source>
</evidence>
<dbReference type="PANTHER" id="PTHR45138:SF9">
    <property type="entry name" value="DIGUANYLATE CYCLASE DGCM-RELATED"/>
    <property type="match status" value="1"/>
</dbReference>
<dbReference type="InterPro" id="IPR043128">
    <property type="entry name" value="Rev_trsase/Diguanyl_cyclase"/>
</dbReference>
<protein>
    <submittedName>
        <fullName evidence="4">Diguanylate cyclase (GGDEF) domain-containing protein</fullName>
    </submittedName>
</protein>
<dbReference type="InterPro" id="IPR000160">
    <property type="entry name" value="GGDEF_dom"/>
</dbReference>
<keyword evidence="2" id="KW-0472">Membrane</keyword>
<dbReference type="STRING" id="260086.SAMN05216207_1002123"/>
<dbReference type="GO" id="GO:1902201">
    <property type="term" value="P:negative regulation of bacterial-type flagellum-dependent cell motility"/>
    <property type="evidence" value="ECO:0007669"/>
    <property type="project" value="TreeGrafter"/>
</dbReference>
<dbReference type="PANTHER" id="PTHR45138">
    <property type="entry name" value="REGULATORY COMPONENTS OF SENSORY TRANSDUCTION SYSTEM"/>
    <property type="match status" value="1"/>
</dbReference>
<dbReference type="GO" id="GO:0043709">
    <property type="term" value="P:cell adhesion involved in single-species biofilm formation"/>
    <property type="evidence" value="ECO:0007669"/>
    <property type="project" value="TreeGrafter"/>
</dbReference>
<feature type="transmembrane region" description="Helical" evidence="2">
    <location>
        <begin position="102"/>
        <end position="124"/>
    </location>
</feature>
<name>A0A1I4T5L6_PSUAM</name>
<sequence length="471" mass="49912">MTSHQALPRHARHRRWLPRSWSLRALPTPALVLVLAVEAVALAQIATDVSHTVRHALVPVREELVLTGLLILVAAVHTELSLSAERLRRRIAETRFVNMTSVWTFAGALLLPPLAATAVVVGVYLHLYLRVSRDAGVPPHRHVFSTATMVLAVHAAAAVRLFTADPASTAISPHVAGVVLGALVAFTLVNTLLVVSVLRLTRPGSRFLRILLGGEILLELATLSLGGLVAVIIGNTTPWLVLLAVLPLLVLEQTTLVRQLEAQVDTDAKTGLLNPAAWRRRTGQLLERSHRSGRAAAVLILDLDHFKAINDRHGHLAGDDVLQAVSRVLTEEVRDRDLVGRFGGEEFVVALGGLRPDDVVSGRAREVAERVRRRVESLAVDTGTAGRVGALSVSVGVAASPDHGGAGAETGAGGGIGAGVGVDELLAAADTALYEAKRGGRNRVRVRPPATGPDTRCAEPATPPCGLRFGT</sequence>
<dbReference type="Gene3D" id="3.30.70.270">
    <property type="match status" value="1"/>
</dbReference>
<dbReference type="AlphaFoldDB" id="A0A1I4T5L6"/>
<dbReference type="GO" id="GO:0052621">
    <property type="term" value="F:diguanylate cyclase activity"/>
    <property type="evidence" value="ECO:0007669"/>
    <property type="project" value="TreeGrafter"/>
</dbReference>
<reference evidence="4 5" key="1">
    <citation type="submission" date="2016-10" db="EMBL/GenBank/DDBJ databases">
        <authorList>
            <person name="de Groot N.N."/>
        </authorList>
    </citation>
    <scope>NUCLEOTIDE SEQUENCE [LARGE SCALE GENOMIC DNA]</scope>
    <source>
        <strain evidence="4 5">CGMCC 4.1877</strain>
    </source>
</reference>
<keyword evidence="2" id="KW-0812">Transmembrane</keyword>
<dbReference type="Pfam" id="PF00990">
    <property type="entry name" value="GGDEF"/>
    <property type="match status" value="1"/>
</dbReference>
<dbReference type="RefSeq" id="WP_093336910.1">
    <property type="nucleotide sequence ID" value="NZ_FOUY01000002.1"/>
</dbReference>
<accession>A0A1I4T5L6</accession>
<dbReference type="FunFam" id="3.30.70.270:FF:000001">
    <property type="entry name" value="Diguanylate cyclase domain protein"/>
    <property type="match status" value="1"/>
</dbReference>
<dbReference type="Proteomes" id="UP000199614">
    <property type="component" value="Unassembled WGS sequence"/>
</dbReference>
<dbReference type="NCBIfam" id="TIGR00254">
    <property type="entry name" value="GGDEF"/>
    <property type="match status" value="1"/>
</dbReference>
<evidence type="ECO:0000256" key="1">
    <source>
        <dbReference type="SAM" id="MobiDB-lite"/>
    </source>
</evidence>
<dbReference type="GO" id="GO:0005886">
    <property type="term" value="C:plasma membrane"/>
    <property type="evidence" value="ECO:0007669"/>
    <property type="project" value="TreeGrafter"/>
</dbReference>